<reference evidence="1" key="2">
    <citation type="submission" date="2019-01" db="UniProtKB">
        <authorList>
            <consortium name="EnsemblPlants"/>
        </authorList>
    </citation>
    <scope>IDENTIFICATION</scope>
    <source>
        <strain evidence="1">cv. Heinz 1706</strain>
    </source>
</reference>
<dbReference type="Gramene" id="Solyc01g056900.1.1">
    <property type="protein sequence ID" value="Solyc01g056900.1.1.1"/>
    <property type="gene ID" value="Solyc01g056900.1"/>
</dbReference>
<accession>A0A3Q7EDV6</accession>
<evidence type="ECO:0000313" key="1">
    <source>
        <dbReference type="EnsemblPlants" id="Solyc01g056900.1.1.1"/>
    </source>
</evidence>
<dbReference type="PaxDb" id="4081-Solyc01g056900.1.1"/>
<reference evidence="1" key="1">
    <citation type="journal article" date="2012" name="Nature">
        <title>The tomato genome sequence provides insights into fleshy fruit evolution.</title>
        <authorList>
            <consortium name="Tomato Genome Consortium"/>
        </authorList>
    </citation>
    <scope>NUCLEOTIDE SEQUENCE [LARGE SCALE GENOMIC DNA]</scope>
    <source>
        <strain evidence="1">cv. Heinz 1706</strain>
    </source>
</reference>
<dbReference type="Proteomes" id="UP000004994">
    <property type="component" value="Chromosome 1"/>
</dbReference>
<protein>
    <submittedName>
        <fullName evidence="1">Uncharacterized protein</fullName>
    </submittedName>
</protein>
<dbReference type="InParanoid" id="A0A3Q7EDV6"/>
<name>A0A3Q7EDV6_SOLLC</name>
<sequence>MASIAANSTSMASTAIFNTHLSLCSTAKAASFCCSAQPYLPPRVTASSISTSFKFLDCSTKVYRISV</sequence>
<keyword evidence="2" id="KW-1185">Reference proteome</keyword>
<dbReference type="EnsemblPlants" id="Solyc01g056900.1.1">
    <property type="protein sequence ID" value="Solyc01g056900.1.1.1"/>
    <property type="gene ID" value="Solyc01g056900.1"/>
</dbReference>
<dbReference type="AlphaFoldDB" id="A0A3Q7EDV6"/>
<organism evidence="1">
    <name type="scientific">Solanum lycopersicum</name>
    <name type="common">Tomato</name>
    <name type="synonym">Lycopersicon esculentum</name>
    <dbReference type="NCBI Taxonomy" id="4081"/>
    <lineage>
        <taxon>Eukaryota</taxon>
        <taxon>Viridiplantae</taxon>
        <taxon>Streptophyta</taxon>
        <taxon>Embryophyta</taxon>
        <taxon>Tracheophyta</taxon>
        <taxon>Spermatophyta</taxon>
        <taxon>Magnoliopsida</taxon>
        <taxon>eudicotyledons</taxon>
        <taxon>Gunneridae</taxon>
        <taxon>Pentapetalae</taxon>
        <taxon>asterids</taxon>
        <taxon>lamiids</taxon>
        <taxon>Solanales</taxon>
        <taxon>Solanaceae</taxon>
        <taxon>Solanoideae</taxon>
        <taxon>Solaneae</taxon>
        <taxon>Solanum</taxon>
        <taxon>Solanum subgen. Lycopersicon</taxon>
    </lineage>
</organism>
<evidence type="ECO:0000313" key="2">
    <source>
        <dbReference type="Proteomes" id="UP000004994"/>
    </source>
</evidence>
<proteinExistence type="predicted"/>